<protein>
    <submittedName>
        <fullName evidence="1">Uncharacterized protein</fullName>
    </submittedName>
</protein>
<gene>
    <name evidence="1" type="ORF">APZ18_06910</name>
</gene>
<dbReference type="EMBL" id="LLKB01000005">
    <property type="protein sequence ID" value="KQC84485.1"/>
    <property type="molecule type" value="Genomic_DNA"/>
</dbReference>
<dbReference type="Proteomes" id="UP000050833">
    <property type="component" value="Unassembled WGS sequence"/>
</dbReference>
<reference evidence="1 2" key="1">
    <citation type="submission" date="2015-10" db="EMBL/GenBank/DDBJ databases">
        <title>Butyribacter intestini gen. nov., sp. nov., a butyric acid-producing bacterium of the family Lachnospiraceae isolated from the human faeces.</title>
        <authorList>
            <person name="Zou Y."/>
            <person name="Xue W."/>
            <person name="Luo G."/>
            <person name="Lv M."/>
        </authorList>
    </citation>
    <scope>NUCLEOTIDE SEQUENCE [LARGE SCALE GENOMIC DNA]</scope>
    <source>
        <strain evidence="1 2">TF01-11</strain>
    </source>
</reference>
<dbReference type="RefSeq" id="WP_055943192.1">
    <property type="nucleotide sequence ID" value="NZ_LLKB01000005.1"/>
</dbReference>
<comment type="caution">
    <text evidence="1">The sequence shown here is derived from an EMBL/GenBank/DDBJ whole genome shotgun (WGS) entry which is preliminary data.</text>
</comment>
<evidence type="ECO:0000313" key="1">
    <source>
        <dbReference type="EMBL" id="KQC84485.1"/>
    </source>
</evidence>
<evidence type="ECO:0000313" key="2">
    <source>
        <dbReference type="Proteomes" id="UP000050833"/>
    </source>
</evidence>
<proteinExistence type="predicted"/>
<sequence>MDFFCGLSEISETKGMKSGEISKKASEKFDRLMGDDNLSEVSAEQQEDIIPEEPDYSKKREQTLFMSLMEIHMRLTKTVRHIRKTAKFFPILNIRQMEMYIKRMATEIKYRVTQILNIRRRVLGI</sequence>
<accession>A0AAW3JQ96</accession>
<organism evidence="1 2">
    <name type="scientific">Butyribacter intestini</name>
    <dbReference type="NCBI Taxonomy" id="1703332"/>
    <lineage>
        <taxon>Bacteria</taxon>
        <taxon>Bacillati</taxon>
        <taxon>Bacillota</taxon>
        <taxon>Clostridia</taxon>
        <taxon>Lachnospirales</taxon>
        <taxon>Lachnospiraceae</taxon>
        <taxon>Butyribacter</taxon>
    </lineage>
</organism>
<dbReference type="AlphaFoldDB" id="A0AAW3JQ96"/>
<name>A0AAW3JQ96_9FIRM</name>
<keyword evidence="2" id="KW-1185">Reference proteome</keyword>